<evidence type="ECO:0000256" key="2">
    <source>
        <dbReference type="ARBA" id="ARBA00022723"/>
    </source>
</evidence>
<evidence type="ECO:0000256" key="4">
    <source>
        <dbReference type="ARBA" id="ARBA00022842"/>
    </source>
</evidence>
<dbReference type="Proteomes" id="UP000448177">
    <property type="component" value="Unassembled WGS sequence"/>
</dbReference>
<gene>
    <name evidence="5" type="ORF">GMD21_07885</name>
</gene>
<dbReference type="PANTHER" id="PTHR46470">
    <property type="entry name" value="N-ACYLNEURAMINATE-9-PHOSPHATASE"/>
    <property type="match status" value="1"/>
</dbReference>
<dbReference type="GO" id="GO:0046872">
    <property type="term" value="F:metal ion binding"/>
    <property type="evidence" value="ECO:0007669"/>
    <property type="project" value="UniProtKB-KW"/>
</dbReference>
<dbReference type="SFLD" id="SFLDS00003">
    <property type="entry name" value="Haloacid_Dehalogenase"/>
    <property type="match status" value="1"/>
</dbReference>
<dbReference type="PRINTS" id="PR00413">
    <property type="entry name" value="HADHALOGNASE"/>
</dbReference>
<name>A0A844KE55_9FIRM</name>
<dbReference type="SUPFAM" id="SSF56784">
    <property type="entry name" value="HAD-like"/>
    <property type="match status" value="1"/>
</dbReference>
<dbReference type="AlphaFoldDB" id="A0A844KE55"/>
<accession>A0A844KE55</accession>
<dbReference type="Pfam" id="PF00702">
    <property type="entry name" value="Hydrolase"/>
    <property type="match status" value="1"/>
</dbReference>
<dbReference type="InterPro" id="IPR051400">
    <property type="entry name" value="HAD-like_hydrolase"/>
</dbReference>
<protein>
    <submittedName>
        <fullName evidence="5">HAD-IA family hydrolase</fullName>
    </submittedName>
</protein>
<reference evidence="5 6" key="1">
    <citation type="journal article" date="2019" name="Nat. Med.">
        <title>A library of human gut bacterial isolates paired with longitudinal multiomics data enables mechanistic microbiome research.</title>
        <authorList>
            <person name="Poyet M."/>
            <person name="Groussin M."/>
            <person name="Gibbons S.M."/>
            <person name="Avila-Pacheco J."/>
            <person name="Jiang X."/>
            <person name="Kearney S.M."/>
            <person name="Perrotta A.R."/>
            <person name="Berdy B."/>
            <person name="Zhao S."/>
            <person name="Lieberman T.D."/>
            <person name="Swanson P.K."/>
            <person name="Smith M."/>
            <person name="Roesemann S."/>
            <person name="Alexander J.E."/>
            <person name="Rich S.A."/>
            <person name="Livny J."/>
            <person name="Vlamakis H."/>
            <person name="Clish C."/>
            <person name="Bullock K."/>
            <person name="Deik A."/>
            <person name="Scott J."/>
            <person name="Pierce K.A."/>
            <person name="Xavier R.J."/>
            <person name="Alm E.J."/>
        </authorList>
    </citation>
    <scope>NUCLEOTIDE SEQUENCE [LARGE SCALE GENOMIC DNA]</scope>
    <source>
        <strain evidence="5 6">BIOML-A1</strain>
    </source>
</reference>
<dbReference type="Gene3D" id="1.20.120.710">
    <property type="entry name" value="Haloacid dehalogenase hydrolase-like domain"/>
    <property type="match status" value="1"/>
</dbReference>
<organism evidence="5 6">
    <name type="scientific">Mediterraneibacter faecis</name>
    <dbReference type="NCBI Taxonomy" id="592978"/>
    <lineage>
        <taxon>Bacteria</taxon>
        <taxon>Bacillati</taxon>
        <taxon>Bacillota</taxon>
        <taxon>Clostridia</taxon>
        <taxon>Lachnospirales</taxon>
        <taxon>Lachnospiraceae</taxon>
        <taxon>Mediterraneibacter</taxon>
    </lineage>
</organism>
<evidence type="ECO:0000256" key="3">
    <source>
        <dbReference type="ARBA" id="ARBA00022801"/>
    </source>
</evidence>
<dbReference type="InterPro" id="IPR036412">
    <property type="entry name" value="HAD-like_sf"/>
</dbReference>
<evidence type="ECO:0000313" key="5">
    <source>
        <dbReference type="EMBL" id="MTR76593.1"/>
    </source>
</evidence>
<keyword evidence="6" id="KW-1185">Reference proteome</keyword>
<sequence length="237" mass="26841">MRIMKAIVFDVDDTLYDLSTPFKQTCREIFPEDTDLDLEGAFLASRRYSDSVYARCLSGEMSMEEMYIYRFKNAFLDYGKKIDALKALEFQAIYEEKQHEIKMTDAMRQLMQNLKEKVTLGIITNGPAQHQWDKVNALGVTEWIPVGHVFISGALGVAKPDKRIFSRAAERMGILPQEICYVGDSFENDIVGAKAAGWNAVWYNHRGHQAAGDVKPDAVVRSEAELIACLEKISTKE</sequence>
<dbReference type="GO" id="GO:0044281">
    <property type="term" value="P:small molecule metabolic process"/>
    <property type="evidence" value="ECO:0007669"/>
    <property type="project" value="UniProtKB-ARBA"/>
</dbReference>
<proteinExistence type="predicted"/>
<dbReference type="EMBL" id="WNAF01000003">
    <property type="protein sequence ID" value="MTR76593.1"/>
    <property type="molecule type" value="Genomic_DNA"/>
</dbReference>
<dbReference type="InterPro" id="IPR023214">
    <property type="entry name" value="HAD_sf"/>
</dbReference>
<evidence type="ECO:0000256" key="1">
    <source>
        <dbReference type="ARBA" id="ARBA00001946"/>
    </source>
</evidence>
<dbReference type="NCBIfam" id="TIGR01509">
    <property type="entry name" value="HAD-SF-IA-v3"/>
    <property type="match status" value="1"/>
</dbReference>
<dbReference type="Gene3D" id="3.40.50.1000">
    <property type="entry name" value="HAD superfamily/HAD-like"/>
    <property type="match status" value="1"/>
</dbReference>
<dbReference type="NCBIfam" id="TIGR01549">
    <property type="entry name" value="HAD-SF-IA-v1"/>
    <property type="match status" value="1"/>
</dbReference>
<comment type="caution">
    <text evidence="5">The sequence shown here is derived from an EMBL/GenBank/DDBJ whole genome shotgun (WGS) entry which is preliminary data.</text>
</comment>
<keyword evidence="2" id="KW-0479">Metal-binding</keyword>
<dbReference type="InterPro" id="IPR006439">
    <property type="entry name" value="HAD-SF_hydro_IA"/>
</dbReference>
<dbReference type="PANTHER" id="PTHR46470:SF2">
    <property type="entry name" value="GLYCERALDEHYDE 3-PHOSPHATE PHOSPHATASE"/>
    <property type="match status" value="1"/>
</dbReference>
<dbReference type="GO" id="GO:0016791">
    <property type="term" value="F:phosphatase activity"/>
    <property type="evidence" value="ECO:0007669"/>
    <property type="project" value="TreeGrafter"/>
</dbReference>
<keyword evidence="3 5" id="KW-0378">Hydrolase</keyword>
<comment type="cofactor">
    <cofactor evidence="1">
        <name>Mg(2+)</name>
        <dbReference type="ChEBI" id="CHEBI:18420"/>
    </cofactor>
</comment>
<dbReference type="SFLD" id="SFLDG01129">
    <property type="entry name" value="C1.5:_HAD__Beta-PGM__Phosphata"/>
    <property type="match status" value="1"/>
</dbReference>
<evidence type="ECO:0000313" key="6">
    <source>
        <dbReference type="Proteomes" id="UP000448177"/>
    </source>
</evidence>
<keyword evidence="4" id="KW-0460">Magnesium</keyword>